<evidence type="ECO:0000313" key="3">
    <source>
        <dbReference type="Proteomes" id="UP000315003"/>
    </source>
</evidence>
<protein>
    <submittedName>
        <fullName evidence="2">Uncharacterized protein</fullName>
    </submittedName>
</protein>
<organism evidence="2 3">
    <name type="scientific">Stieleria bergensis</name>
    <dbReference type="NCBI Taxonomy" id="2528025"/>
    <lineage>
        <taxon>Bacteria</taxon>
        <taxon>Pseudomonadati</taxon>
        <taxon>Planctomycetota</taxon>
        <taxon>Planctomycetia</taxon>
        <taxon>Pirellulales</taxon>
        <taxon>Pirellulaceae</taxon>
        <taxon>Stieleria</taxon>
    </lineage>
</organism>
<evidence type="ECO:0000313" key="2">
    <source>
        <dbReference type="EMBL" id="QDT58241.1"/>
    </source>
</evidence>
<sequence length="275" mass="30768">MTDQKLDHGTLLWIGGRDHREFRAAYEYCEARAAQIAYRPHMQSAIDRSARGVRLIVLCRQNDSSAAQYAMRKILRRHRTAQAVAIRGSLEIASGRRPYQNLNEPLLPEWTDLPTIEFHQWDVQLPQRLRRCGWEEMPAEPATSIAVIAANAMAQQTLLSVASLHQVPTAAFRSAQQAQLAGFDQIWWDETATAGKPWGALLQSAPSATHRHTWITSDQSLDHHQLAKAAGVENIVIKPGSVARLLPNKLQRQAEPLEQATTNNRTWPAAARQAA</sequence>
<proteinExistence type="predicted"/>
<dbReference type="AlphaFoldDB" id="A0A517SQ37"/>
<accession>A0A517SQ37</accession>
<dbReference type="Proteomes" id="UP000315003">
    <property type="component" value="Chromosome"/>
</dbReference>
<dbReference type="EMBL" id="CP036272">
    <property type="protein sequence ID" value="QDT58241.1"/>
    <property type="molecule type" value="Genomic_DNA"/>
</dbReference>
<keyword evidence="3" id="KW-1185">Reference proteome</keyword>
<name>A0A517SQ37_9BACT</name>
<feature type="region of interest" description="Disordered" evidence="1">
    <location>
        <begin position="254"/>
        <end position="275"/>
    </location>
</feature>
<dbReference type="RefSeq" id="WP_145269251.1">
    <property type="nucleotide sequence ID" value="NZ_CP036272.1"/>
</dbReference>
<dbReference type="OrthoDB" id="254312at2"/>
<evidence type="ECO:0000256" key="1">
    <source>
        <dbReference type="SAM" id="MobiDB-lite"/>
    </source>
</evidence>
<reference evidence="2 3" key="1">
    <citation type="submission" date="2019-02" db="EMBL/GenBank/DDBJ databases">
        <title>Deep-cultivation of Planctomycetes and their phenomic and genomic characterization uncovers novel biology.</title>
        <authorList>
            <person name="Wiegand S."/>
            <person name="Jogler M."/>
            <person name="Boedeker C."/>
            <person name="Pinto D."/>
            <person name="Vollmers J."/>
            <person name="Rivas-Marin E."/>
            <person name="Kohn T."/>
            <person name="Peeters S.H."/>
            <person name="Heuer A."/>
            <person name="Rast P."/>
            <person name="Oberbeckmann S."/>
            <person name="Bunk B."/>
            <person name="Jeske O."/>
            <person name="Meyerdierks A."/>
            <person name="Storesund J.E."/>
            <person name="Kallscheuer N."/>
            <person name="Luecker S."/>
            <person name="Lage O.M."/>
            <person name="Pohl T."/>
            <person name="Merkel B.J."/>
            <person name="Hornburger P."/>
            <person name="Mueller R.-W."/>
            <person name="Bruemmer F."/>
            <person name="Labrenz M."/>
            <person name="Spormann A.M."/>
            <person name="Op den Camp H."/>
            <person name="Overmann J."/>
            <person name="Amann R."/>
            <person name="Jetten M.S.M."/>
            <person name="Mascher T."/>
            <person name="Medema M.H."/>
            <person name="Devos D.P."/>
            <person name="Kaster A.-K."/>
            <person name="Ovreas L."/>
            <person name="Rohde M."/>
            <person name="Galperin M.Y."/>
            <person name="Jogler C."/>
        </authorList>
    </citation>
    <scope>NUCLEOTIDE SEQUENCE [LARGE SCALE GENOMIC DNA]</scope>
    <source>
        <strain evidence="2 3">SV_7m_r</strain>
    </source>
</reference>
<gene>
    <name evidence="2" type="ORF">SV7mr_07300</name>
</gene>